<proteinExistence type="predicted"/>
<dbReference type="InterPro" id="IPR036390">
    <property type="entry name" value="WH_DNA-bd_sf"/>
</dbReference>
<gene>
    <name evidence="2" type="ORF">N8K70_03485</name>
</gene>
<dbReference type="KEGG" id="mbet:N8K70_03485"/>
<dbReference type="PANTHER" id="PTHR33164:SF57">
    <property type="entry name" value="MARR-FAMILY TRANSCRIPTIONAL REGULATOR"/>
    <property type="match status" value="1"/>
</dbReference>
<evidence type="ECO:0000259" key="1">
    <source>
        <dbReference type="PROSITE" id="PS50995"/>
    </source>
</evidence>
<dbReference type="RefSeq" id="WP_317140225.1">
    <property type="nucleotide sequence ID" value="NZ_CP118157.1"/>
</dbReference>
<dbReference type="GO" id="GO:0003700">
    <property type="term" value="F:DNA-binding transcription factor activity"/>
    <property type="evidence" value="ECO:0007669"/>
    <property type="project" value="InterPro"/>
</dbReference>
<dbReference type="EMBL" id="CP118157">
    <property type="protein sequence ID" value="WOF23754.1"/>
    <property type="molecule type" value="Genomic_DNA"/>
</dbReference>
<evidence type="ECO:0000313" key="2">
    <source>
        <dbReference type="EMBL" id="WOF23754.1"/>
    </source>
</evidence>
<name>A0AA97FKH6_9MICO</name>
<dbReference type="Proteomes" id="UP001305498">
    <property type="component" value="Chromosome"/>
</dbReference>
<protein>
    <submittedName>
        <fullName evidence="2">MarR family transcriptional regulator</fullName>
    </submittedName>
</protein>
<dbReference type="PANTHER" id="PTHR33164">
    <property type="entry name" value="TRANSCRIPTIONAL REGULATOR, MARR FAMILY"/>
    <property type="match status" value="1"/>
</dbReference>
<dbReference type="Gene3D" id="1.10.10.10">
    <property type="entry name" value="Winged helix-like DNA-binding domain superfamily/Winged helix DNA-binding domain"/>
    <property type="match status" value="1"/>
</dbReference>
<reference evidence="2 3" key="1">
    <citation type="submission" date="2023-02" db="EMBL/GenBank/DDBJ databases">
        <title>Microbacterium betulae sp. nov., isolated from birch wood.</title>
        <authorList>
            <person name="Pasciak M."/>
            <person name="Pawlik K.J."/>
            <person name="Martynowski D."/>
            <person name="Laczmanski L."/>
            <person name="Ciekot J."/>
            <person name="Szponar B."/>
            <person name="Wojcik-Fatla A."/>
            <person name="Mackiewicz B."/>
            <person name="Farian E."/>
            <person name="Cholewa G."/>
            <person name="Cholewa A."/>
            <person name="Dutkiewicz J."/>
        </authorList>
    </citation>
    <scope>NUCLEOTIDE SEQUENCE [LARGE SCALE GENOMIC DNA]</scope>
    <source>
        <strain evidence="2 3">AB</strain>
    </source>
</reference>
<dbReference type="SMART" id="SM00347">
    <property type="entry name" value="HTH_MARR"/>
    <property type="match status" value="1"/>
</dbReference>
<dbReference type="InterPro" id="IPR000835">
    <property type="entry name" value="HTH_MarR-typ"/>
</dbReference>
<dbReference type="PRINTS" id="PR00598">
    <property type="entry name" value="HTHMARR"/>
</dbReference>
<dbReference type="SUPFAM" id="SSF46785">
    <property type="entry name" value="Winged helix' DNA-binding domain"/>
    <property type="match status" value="1"/>
</dbReference>
<sequence>MTAHPDSTEIDISPVVEQDPLDLRISVAAIIHWADSREVRLQVMRKVDFPVDDVAMFVVVNQLAYRGALRPTDLASTLGTGKANVSKIVQRSEDVGLVVRVPSRSDERSVLVALTPAGRAIGERIMDAAEEQYRATVAGWDDQEIETLRRYFSRFAREAMAEMASRSPAIGHDI</sequence>
<accession>A0AA97FKH6</accession>
<dbReference type="InterPro" id="IPR039422">
    <property type="entry name" value="MarR/SlyA-like"/>
</dbReference>
<organism evidence="2 3">
    <name type="scientific">Microbacterium betulae</name>
    <dbReference type="NCBI Taxonomy" id="2981139"/>
    <lineage>
        <taxon>Bacteria</taxon>
        <taxon>Bacillati</taxon>
        <taxon>Actinomycetota</taxon>
        <taxon>Actinomycetes</taxon>
        <taxon>Micrococcales</taxon>
        <taxon>Microbacteriaceae</taxon>
        <taxon>Microbacterium</taxon>
    </lineage>
</organism>
<feature type="domain" description="HTH marR-type" evidence="1">
    <location>
        <begin position="18"/>
        <end position="157"/>
    </location>
</feature>
<evidence type="ECO:0000313" key="3">
    <source>
        <dbReference type="Proteomes" id="UP001305498"/>
    </source>
</evidence>
<dbReference type="Pfam" id="PF12802">
    <property type="entry name" value="MarR_2"/>
    <property type="match status" value="1"/>
</dbReference>
<dbReference type="AlphaFoldDB" id="A0AA97FKH6"/>
<dbReference type="GO" id="GO:0006950">
    <property type="term" value="P:response to stress"/>
    <property type="evidence" value="ECO:0007669"/>
    <property type="project" value="TreeGrafter"/>
</dbReference>
<dbReference type="InterPro" id="IPR036388">
    <property type="entry name" value="WH-like_DNA-bd_sf"/>
</dbReference>
<keyword evidence="3" id="KW-1185">Reference proteome</keyword>
<dbReference type="PROSITE" id="PS50995">
    <property type="entry name" value="HTH_MARR_2"/>
    <property type="match status" value="1"/>
</dbReference>